<feature type="chain" id="PRO_5024435710" evidence="1">
    <location>
        <begin position="22"/>
        <end position="539"/>
    </location>
</feature>
<gene>
    <name evidence="2" type="ORF">BC792_12257</name>
</gene>
<reference evidence="2 3" key="1">
    <citation type="submission" date="2019-07" db="EMBL/GenBank/DDBJ databases">
        <title>Genomic Encyclopedia of Archaeal and Bacterial Type Strains, Phase II (KMG-II): from individual species to whole genera.</title>
        <authorList>
            <person name="Goeker M."/>
        </authorList>
    </citation>
    <scope>NUCLEOTIDE SEQUENCE [LARGE SCALE GENOMIC DNA]</scope>
    <source>
        <strain evidence="2 3">DSM 18850</strain>
    </source>
</reference>
<evidence type="ECO:0000313" key="2">
    <source>
        <dbReference type="EMBL" id="TYP91090.1"/>
    </source>
</evidence>
<name>A0A5S5D542_9SPHI</name>
<proteinExistence type="predicted"/>
<dbReference type="AlphaFoldDB" id="A0A5S5D542"/>
<sequence>MKIRKLAIYTLAVALLGSAVSCESPLKDFNLQISTEVIQHYATLKVVDANGQNISGVTVTLVSGDTQDIYNMSGYKDFKLTDNLITFGVDPKRTPTASQPIRFRVRFAAAGYITQEVPVAITDVSSGIQTIVLARPTEVPDGAEEVIENVDLNTDGSTAAVATIEVPSAVGGGDMTLTIPAGTQFRDASGNVITGTTVQISVMSIDADNGDAVVLLPGGDLRADQVVLADGSTVAGTFSPAAVADINMLVNGIAVKEFSQPIAVSMPVKASYVSPIDGQALAAGKVFQIFSSSTDGIWRFEQNSTVTGSAGSGFRVAFPISHLSFYMAAEFGVACSEARVVTFSGDWMSNSSTYPIVVETLWGGRVIATGEYSINENNASISLTDVPATGASIVIRNSSGHILEQAPLAACGQTTSVRLPNPGDATGTTSTLQLYVRCPDKTDPITLLPTFQMFYRESGTAEFKFLGTVDNGFLRTTLLKTDGTKYDFKAIWGERVKIVGGHAVQEDNTATVGIAPGDIIGTKAGATNLAILTEECGKL</sequence>
<dbReference type="Proteomes" id="UP000325105">
    <property type="component" value="Unassembled WGS sequence"/>
</dbReference>
<comment type="caution">
    <text evidence="2">The sequence shown here is derived from an EMBL/GenBank/DDBJ whole genome shotgun (WGS) entry which is preliminary data.</text>
</comment>
<feature type="signal peptide" evidence="1">
    <location>
        <begin position="1"/>
        <end position="21"/>
    </location>
</feature>
<organism evidence="2 3">
    <name type="scientific">Sphingobacterium allocomposti</name>
    <dbReference type="NCBI Taxonomy" id="415956"/>
    <lineage>
        <taxon>Bacteria</taxon>
        <taxon>Pseudomonadati</taxon>
        <taxon>Bacteroidota</taxon>
        <taxon>Sphingobacteriia</taxon>
        <taxon>Sphingobacteriales</taxon>
        <taxon>Sphingobacteriaceae</taxon>
        <taxon>Sphingobacterium</taxon>
    </lineage>
</organism>
<evidence type="ECO:0000313" key="3">
    <source>
        <dbReference type="Proteomes" id="UP000325105"/>
    </source>
</evidence>
<keyword evidence="3" id="KW-1185">Reference proteome</keyword>
<dbReference type="PROSITE" id="PS51257">
    <property type="entry name" value="PROKAR_LIPOPROTEIN"/>
    <property type="match status" value="1"/>
</dbReference>
<dbReference type="RefSeq" id="WP_148909774.1">
    <property type="nucleotide sequence ID" value="NZ_VNHX01000022.1"/>
</dbReference>
<dbReference type="EMBL" id="VNHX01000022">
    <property type="protein sequence ID" value="TYP91090.1"/>
    <property type="molecule type" value="Genomic_DNA"/>
</dbReference>
<accession>A0A5S5D542</accession>
<protein>
    <submittedName>
        <fullName evidence="2">Uncharacterized protein</fullName>
    </submittedName>
</protein>
<keyword evidence="1" id="KW-0732">Signal</keyword>
<dbReference type="OrthoDB" id="973569at2"/>
<evidence type="ECO:0000256" key="1">
    <source>
        <dbReference type="SAM" id="SignalP"/>
    </source>
</evidence>